<evidence type="ECO:0000259" key="3">
    <source>
        <dbReference type="Pfam" id="PF01882"/>
    </source>
</evidence>
<evidence type="ECO:0000313" key="5">
    <source>
        <dbReference type="Proteomes" id="UP000419743"/>
    </source>
</evidence>
<feature type="transmembrane region" description="Helical" evidence="2">
    <location>
        <begin position="49"/>
        <end position="65"/>
    </location>
</feature>
<protein>
    <recommendedName>
        <fullName evidence="3">DUF58 domain-containing protein</fullName>
    </recommendedName>
</protein>
<dbReference type="Proteomes" id="UP000419743">
    <property type="component" value="Unassembled WGS sequence"/>
</dbReference>
<proteinExistence type="predicted"/>
<dbReference type="PANTHER" id="PTHR33608">
    <property type="entry name" value="BLL2464 PROTEIN"/>
    <property type="match status" value="1"/>
</dbReference>
<feature type="transmembrane region" description="Helical" evidence="2">
    <location>
        <begin position="24"/>
        <end position="42"/>
    </location>
</feature>
<keyword evidence="2" id="KW-0472">Membrane</keyword>
<keyword evidence="5" id="KW-1185">Reference proteome</keyword>
<dbReference type="AlphaFoldDB" id="A0A7M4DLZ5"/>
<keyword evidence="2" id="KW-0812">Transmembrane</keyword>
<keyword evidence="2" id="KW-1133">Transmembrane helix</keyword>
<feature type="region of interest" description="Disordered" evidence="1">
    <location>
        <begin position="1"/>
        <end position="21"/>
    </location>
</feature>
<evidence type="ECO:0000256" key="2">
    <source>
        <dbReference type="SAM" id="Phobius"/>
    </source>
</evidence>
<comment type="caution">
    <text evidence="4">The sequence shown here is derived from an EMBL/GenBank/DDBJ whole genome shotgun (WGS) entry which is preliminary data.</text>
</comment>
<evidence type="ECO:0000256" key="1">
    <source>
        <dbReference type="SAM" id="MobiDB-lite"/>
    </source>
</evidence>
<reference evidence="4 5" key="1">
    <citation type="submission" date="2019-11" db="EMBL/GenBank/DDBJ databases">
        <authorList>
            <person name="Criscuolo A."/>
        </authorList>
    </citation>
    <scope>NUCLEOTIDE SEQUENCE [LARGE SCALE GENOMIC DNA]</scope>
    <source>
        <strain evidence="4">CIP111667</strain>
    </source>
</reference>
<feature type="domain" description="DUF58" evidence="3">
    <location>
        <begin position="220"/>
        <end position="398"/>
    </location>
</feature>
<dbReference type="PANTHER" id="PTHR33608:SF14">
    <property type="entry name" value="POSSIBLE CONSERVED SECRETED PROTEIN"/>
    <property type="match status" value="1"/>
</dbReference>
<organism evidence="4 5">
    <name type="scientific">Occultella aeris</name>
    <dbReference type="NCBI Taxonomy" id="2761496"/>
    <lineage>
        <taxon>Bacteria</taxon>
        <taxon>Bacillati</taxon>
        <taxon>Actinomycetota</taxon>
        <taxon>Actinomycetes</taxon>
        <taxon>Micrococcales</taxon>
        <taxon>Ruaniaceae</taxon>
        <taxon>Occultella</taxon>
    </lineage>
</organism>
<dbReference type="RefSeq" id="WP_156741850.1">
    <property type="nucleotide sequence ID" value="NZ_CACRYJ010000046.1"/>
</dbReference>
<evidence type="ECO:0000313" key="4">
    <source>
        <dbReference type="EMBL" id="VZO38327.1"/>
    </source>
</evidence>
<dbReference type="Pfam" id="PF01882">
    <property type="entry name" value="DUF58"/>
    <property type="match status" value="1"/>
</dbReference>
<accession>A0A7M4DLZ5</accession>
<dbReference type="InterPro" id="IPR002881">
    <property type="entry name" value="DUF58"/>
</dbReference>
<name>A0A7M4DLZ5_9MICO</name>
<dbReference type="EMBL" id="CACRYJ010000046">
    <property type="protein sequence ID" value="VZO38327.1"/>
    <property type="molecule type" value="Genomic_DNA"/>
</dbReference>
<sequence length="468" mass="50663">MSTADIPARTGERPPPAAAPWRPGVQSIAAAVIGVAALTLGVIGSRPDVAVLGLPFVLGFAWAWFTRPTTTSRQALRQATGRRGSGTDAASDGLIGTVSADLVLDPAPGAEVLRVRVSSAGHREGQALIDVGGPGPRTVRMHLDTARTGVQPMFRTDLVWSSYDQTMVAGPSRLGPLRVTVYPTAIPLRRLPMPRRLQGLTGPHTSRRVGDGTDLHDVNLFTPGDRLRRIDWRVTARRSLDVTTGRLGELYVRRTFATADATIVLVVDSRDNVGPDVDTWGGGKEARVDEPTSLDLAREAATSLAKRYIDGGDRVGLDDLGLRRRPVAPAGGRKQLDRITQRLATIAPEGSPTARERAPQVPSSALVVIFSTFLDDEAARMAHQWHAQAHRVIAVDVLPQVRVHHLDSYQQTAYALVRLERGIRLERLRRTGVEVVHWVGDPDGHGSSTSADIDLLVLSRPGHRVRTR</sequence>
<gene>
    <name evidence="4" type="ORF">HALOF300_03163</name>
</gene>